<dbReference type="RefSeq" id="WP_230741388.1">
    <property type="nucleotide sequence ID" value="NZ_PGCK01000004.1"/>
</dbReference>
<evidence type="ECO:0000313" key="3">
    <source>
        <dbReference type="Proteomes" id="UP001320159"/>
    </source>
</evidence>
<dbReference type="Gene3D" id="3.10.520.10">
    <property type="entry name" value="ApbE-like domains"/>
    <property type="match status" value="1"/>
</dbReference>
<dbReference type="HAMAP" id="MF_01079">
    <property type="entry name" value="UPF0280"/>
    <property type="match status" value="1"/>
</dbReference>
<reference evidence="2 3" key="1">
    <citation type="submission" date="2017-11" db="EMBL/GenBank/DDBJ databases">
        <title>Isolation and Characterization of Family Methanocellaceae Species from Potential Methane Hydrate Area Offshore Southwestern Taiwan.</title>
        <authorList>
            <person name="Zhang W.-L."/>
            <person name="Chen W.-C."/>
            <person name="Lai M.-C."/>
            <person name="Chen S.-C."/>
        </authorList>
    </citation>
    <scope>NUCLEOTIDE SEQUENCE [LARGE SCALE GENOMIC DNA]</scope>
    <source>
        <strain evidence="2 3">CWC-04</strain>
    </source>
</reference>
<name>A0AAP2W4P4_9EURY</name>
<dbReference type="InterPro" id="IPR003374">
    <property type="entry name" value="ApbE-like_sf"/>
</dbReference>
<dbReference type="Proteomes" id="UP001320159">
    <property type="component" value="Unassembled WGS sequence"/>
</dbReference>
<gene>
    <name evidence="2" type="ORF">CUJ83_06010</name>
</gene>
<comment type="similarity">
    <text evidence="1">Belongs to the UPF0280 family.</text>
</comment>
<dbReference type="AlphaFoldDB" id="A0AAP2W4P4"/>
<evidence type="ECO:0000313" key="2">
    <source>
        <dbReference type="EMBL" id="MCD1294555.1"/>
    </source>
</evidence>
<dbReference type="InterPro" id="IPR037456">
    <property type="entry name" value="MA1715-like"/>
</dbReference>
<sequence>MRKTAKYQIKETIVTVIAAEKYHDVCMASIRRSRAELEQYILKDPYFKVTFDPYHCDAGAPEVVKRMADASRIAGVGPMAAVAGTIAWIAVEDMVKAGASFALVDNGGDIAVINDEPVLAGIYAGESPIKGLALEIPGRDTILGICTSAGTVGPSISLGNSDAAMVISENVSLADASATALGNRIVDSTSLESAFDFLKGMPEIQGALGIIGDKMATYGRLPKIVRARVDYEKITRGD</sequence>
<dbReference type="SUPFAM" id="SSF143631">
    <property type="entry name" value="ApbE-like"/>
    <property type="match status" value="1"/>
</dbReference>
<evidence type="ECO:0000256" key="1">
    <source>
        <dbReference type="HAMAP-Rule" id="MF_01079"/>
    </source>
</evidence>
<comment type="caution">
    <text evidence="2">The sequence shown here is derived from an EMBL/GenBank/DDBJ whole genome shotgun (WGS) entry which is preliminary data.</text>
</comment>
<proteinExistence type="inferred from homology"/>
<protein>
    <recommendedName>
        <fullName evidence="1">UPF0280 protein CUJ83_06010</fullName>
    </recommendedName>
</protein>
<keyword evidence="3" id="KW-1185">Reference proteome</keyword>
<dbReference type="EMBL" id="PGCK01000004">
    <property type="protein sequence ID" value="MCD1294555.1"/>
    <property type="molecule type" value="Genomic_DNA"/>
</dbReference>
<dbReference type="PIRSF" id="PIRSF006421">
    <property type="entry name" value="UCP006421"/>
    <property type="match status" value="1"/>
</dbReference>
<dbReference type="InterPro" id="IPR007183">
    <property type="entry name" value="UPF0280"/>
</dbReference>
<organism evidence="2 3">
    <name type="scientific">Methanooceanicella nereidis</name>
    <dbReference type="NCBI Taxonomy" id="2052831"/>
    <lineage>
        <taxon>Archaea</taxon>
        <taxon>Methanobacteriati</taxon>
        <taxon>Methanobacteriota</taxon>
        <taxon>Stenosarchaea group</taxon>
        <taxon>Methanomicrobia</taxon>
        <taxon>Methanocellales</taxon>
        <taxon>Methanocellaceae</taxon>
        <taxon>Methanooceanicella</taxon>
    </lineage>
</organism>
<accession>A0AAP2W4P4</accession>
<dbReference type="NCBIfam" id="NF003324">
    <property type="entry name" value="PRK04334.1-4"/>
    <property type="match status" value="1"/>
</dbReference>